<accession>A0ACB6Q9I3</accession>
<proteinExistence type="predicted"/>
<keyword evidence="2" id="KW-1185">Reference proteome</keyword>
<organism evidence="1 2">
    <name type="scientific">Lindgomyces ingoldianus</name>
    <dbReference type="NCBI Taxonomy" id="673940"/>
    <lineage>
        <taxon>Eukaryota</taxon>
        <taxon>Fungi</taxon>
        <taxon>Dikarya</taxon>
        <taxon>Ascomycota</taxon>
        <taxon>Pezizomycotina</taxon>
        <taxon>Dothideomycetes</taxon>
        <taxon>Pleosporomycetidae</taxon>
        <taxon>Pleosporales</taxon>
        <taxon>Lindgomycetaceae</taxon>
        <taxon>Lindgomyces</taxon>
    </lineage>
</organism>
<evidence type="ECO:0000313" key="2">
    <source>
        <dbReference type="Proteomes" id="UP000799755"/>
    </source>
</evidence>
<dbReference type="Proteomes" id="UP000799755">
    <property type="component" value="Unassembled WGS sequence"/>
</dbReference>
<reference evidence="1" key="1">
    <citation type="journal article" date="2020" name="Stud. Mycol.">
        <title>101 Dothideomycetes genomes: a test case for predicting lifestyles and emergence of pathogens.</title>
        <authorList>
            <person name="Haridas S."/>
            <person name="Albert R."/>
            <person name="Binder M."/>
            <person name="Bloem J."/>
            <person name="Labutti K."/>
            <person name="Salamov A."/>
            <person name="Andreopoulos B."/>
            <person name="Baker S."/>
            <person name="Barry K."/>
            <person name="Bills G."/>
            <person name="Bluhm B."/>
            <person name="Cannon C."/>
            <person name="Castanera R."/>
            <person name="Culley D."/>
            <person name="Daum C."/>
            <person name="Ezra D."/>
            <person name="Gonzalez J."/>
            <person name="Henrissat B."/>
            <person name="Kuo A."/>
            <person name="Liang C."/>
            <person name="Lipzen A."/>
            <person name="Lutzoni F."/>
            <person name="Magnuson J."/>
            <person name="Mondo S."/>
            <person name="Nolan M."/>
            <person name="Ohm R."/>
            <person name="Pangilinan J."/>
            <person name="Park H.-J."/>
            <person name="Ramirez L."/>
            <person name="Alfaro M."/>
            <person name="Sun H."/>
            <person name="Tritt A."/>
            <person name="Yoshinaga Y."/>
            <person name="Zwiers L.-H."/>
            <person name="Turgeon B."/>
            <person name="Goodwin S."/>
            <person name="Spatafora J."/>
            <person name="Crous P."/>
            <person name="Grigoriev I."/>
        </authorList>
    </citation>
    <scope>NUCLEOTIDE SEQUENCE</scope>
    <source>
        <strain evidence="1">ATCC 200398</strain>
    </source>
</reference>
<comment type="caution">
    <text evidence="1">The sequence shown here is derived from an EMBL/GenBank/DDBJ whole genome shotgun (WGS) entry which is preliminary data.</text>
</comment>
<dbReference type="EMBL" id="MU003549">
    <property type="protein sequence ID" value="KAF2463569.1"/>
    <property type="molecule type" value="Genomic_DNA"/>
</dbReference>
<name>A0ACB6Q9I3_9PLEO</name>
<gene>
    <name evidence="1" type="ORF">BDR25DRAFT_362750</name>
</gene>
<sequence length="446" mass="50087">MLLRCLFKRRGWARKASYDWPGLGYARTIQLVQSFTISSVLKWPRDLKGKATGSRSPTPSFRASTFARHASAHQYNTLNTQATLLGKIQVQQAWCWILQSQDISTLALLAIVANVSRPDSPCPNGVNVSSVRPDKVEVTRLWYSIRNPDDLGNLMDQFTICSLCVTSIYKLLLSVAKARPFISVSSSPCAGSCDILPGLSRRSSLYISRLMAAEWDALASETAADPENFSRTVSRFAHNAECVGNELAYGKCYTYHGFRALRCPRIESGSDLASMFGFPVDAPQGFYCQLYSQRMRDIWNKAACKIQAEYHESMATMEQSLEFSRTLCTQIATGDIPTTDFSKFNRLQEAARHEGMENIIGIGSKILHELYTVNLLKPRSDGWIFFEVNVLVVVLPLNFYIYTKMSHPFHALLDQNQIQHVNRAASTFNGHLRQAEWLPIPPFLSG</sequence>
<evidence type="ECO:0000313" key="1">
    <source>
        <dbReference type="EMBL" id="KAF2463569.1"/>
    </source>
</evidence>
<protein>
    <submittedName>
        <fullName evidence="1">Uncharacterized protein</fullName>
    </submittedName>
</protein>